<protein>
    <recommendedName>
        <fullName evidence="4">Cohesin domain-containing protein</fullName>
    </recommendedName>
</protein>
<dbReference type="PATRIC" id="fig|1618482.3.peg.564"/>
<feature type="region of interest" description="Disordered" evidence="1">
    <location>
        <begin position="195"/>
        <end position="228"/>
    </location>
</feature>
<reference evidence="2 3" key="1">
    <citation type="journal article" date="2015" name="Nature">
        <title>rRNA introns, odd ribosomes, and small enigmatic genomes across a large radiation of phyla.</title>
        <authorList>
            <person name="Brown C.T."/>
            <person name="Hug L.A."/>
            <person name="Thomas B.C."/>
            <person name="Sharon I."/>
            <person name="Castelle C.J."/>
            <person name="Singh A."/>
            <person name="Wilkins M.J."/>
            <person name="Williams K.H."/>
            <person name="Banfield J.F."/>
        </authorList>
    </citation>
    <scope>NUCLEOTIDE SEQUENCE [LARGE SCALE GENOMIC DNA]</scope>
</reference>
<evidence type="ECO:0000256" key="1">
    <source>
        <dbReference type="SAM" id="MobiDB-lite"/>
    </source>
</evidence>
<dbReference type="AlphaFoldDB" id="A0A0G0T4R9"/>
<evidence type="ECO:0008006" key="4">
    <source>
        <dbReference type="Google" id="ProtNLM"/>
    </source>
</evidence>
<dbReference type="EMBL" id="LBZM01000012">
    <property type="protein sequence ID" value="KKR72068.1"/>
    <property type="molecule type" value="Genomic_DNA"/>
</dbReference>
<gene>
    <name evidence="2" type="ORF">UU14_C0012G0008</name>
</gene>
<name>A0A0G0T4R9_9BACT</name>
<dbReference type="Proteomes" id="UP000034664">
    <property type="component" value="Unassembled WGS sequence"/>
</dbReference>
<sequence>MKNRKNQSFIKKYLLWITLLLVLLIPLFFLRQLTEEQQIVEREAAGSGEVRMHIQPTNITVNPGQHYETNIVLTKTVDRTIIISGAQAVLTFDTPLSVVSEQDISCGPQFNGLVFKQISGQSVTIMCTVNPGASNFINLTSADVILATVMVTVNNTAGQDASIQFTATRVTEANDTNLVPDVSTAGETATYTISNSQATATPTGGPTSTTVPSTPTPSPTVIQDTPTATPTVTFNCENQKIHGDYNCDIEVNDKDFSDWWGDFIGKLTTLKFFEYWRRVFF</sequence>
<organism evidence="2 3">
    <name type="scientific">Candidatus Roizmanbacteria bacterium GW2011_GWB1_40_7</name>
    <dbReference type="NCBI Taxonomy" id="1618482"/>
    <lineage>
        <taxon>Bacteria</taxon>
        <taxon>Candidatus Roizmaniibacteriota</taxon>
    </lineage>
</organism>
<proteinExistence type="predicted"/>
<evidence type="ECO:0000313" key="2">
    <source>
        <dbReference type="EMBL" id="KKR72068.1"/>
    </source>
</evidence>
<feature type="compositionally biased region" description="Low complexity" evidence="1">
    <location>
        <begin position="198"/>
        <end position="213"/>
    </location>
</feature>
<comment type="caution">
    <text evidence="2">The sequence shown here is derived from an EMBL/GenBank/DDBJ whole genome shotgun (WGS) entry which is preliminary data.</text>
</comment>
<evidence type="ECO:0000313" key="3">
    <source>
        <dbReference type="Proteomes" id="UP000034664"/>
    </source>
</evidence>
<accession>A0A0G0T4R9</accession>